<evidence type="ECO:0008006" key="4">
    <source>
        <dbReference type="Google" id="ProtNLM"/>
    </source>
</evidence>
<dbReference type="EMBL" id="VSRR010072828">
    <property type="protein sequence ID" value="MPC86877.1"/>
    <property type="molecule type" value="Genomic_DNA"/>
</dbReference>
<sequence length="136" mass="15579">MFLLPSLSLSLSLSLFLYRRVSQVTCLPCPRSHGKHLSFVFGTTQGPRQEHAQRSSAVIITTFPPSPHPATASPHHCPCYLPAFLDTQYSSSLATPTILTPYSHDTDSPLRTPRRRYYFTREQRKQRCRESRKGWM</sequence>
<evidence type="ECO:0000313" key="2">
    <source>
        <dbReference type="EMBL" id="MPC86877.1"/>
    </source>
</evidence>
<organism evidence="2 3">
    <name type="scientific">Portunus trituberculatus</name>
    <name type="common">Swimming crab</name>
    <name type="synonym">Neptunus trituberculatus</name>
    <dbReference type="NCBI Taxonomy" id="210409"/>
    <lineage>
        <taxon>Eukaryota</taxon>
        <taxon>Metazoa</taxon>
        <taxon>Ecdysozoa</taxon>
        <taxon>Arthropoda</taxon>
        <taxon>Crustacea</taxon>
        <taxon>Multicrustacea</taxon>
        <taxon>Malacostraca</taxon>
        <taxon>Eumalacostraca</taxon>
        <taxon>Eucarida</taxon>
        <taxon>Decapoda</taxon>
        <taxon>Pleocyemata</taxon>
        <taxon>Brachyura</taxon>
        <taxon>Eubrachyura</taxon>
        <taxon>Portunoidea</taxon>
        <taxon>Portunidae</taxon>
        <taxon>Portuninae</taxon>
        <taxon>Portunus</taxon>
    </lineage>
</organism>
<proteinExistence type="predicted"/>
<feature type="chain" id="PRO_5023148572" description="Secreted protein" evidence="1">
    <location>
        <begin position="24"/>
        <end position="136"/>
    </location>
</feature>
<comment type="caution">
    <text evidence="2">The sequence shown here is derived from an EMBL/GenBank/DDBJ whole genome shotgun (WGS) entry which is preliminary data.</text>
</comment>
<evidence type="ECO:0000313" key="3">
    <source>
        <dbReference type="Proteomes" id="UP000324222"/>
    </source>
</evidence>
<keyword evidence="3" id="KW-1185">Reference proteome</keyword>
<evidence type="ECO:0000256" key="1">
    <source>
        <dbReference type="SAM" id="SignalP"/>
    </source>
</evidence>
<reference evidence="2 3" key="1">
    <citation type="submission" date="2019-05" db="EMBL/GenBank/DDBJ databases">
        <title>Another draft genome of Portunus trituberculatus and its Hox gene families provides insights of decapod evolution.</title>
        <authorList>
            <person name="Jeong J.-H."/>
            <person name="Song I."/>
            <person name="Kim S."/>
            <person name="Choi T."/>
            <person name="Kim D."/>
            <person name="Ryu S."/>
            <person name="Kim W."/>
        </authorList>
    </citation>
    <scope>NUCLEOTIDE SEQUENCE [LARGE SCALE GENOMIC DNA]</scope>
    <source>
        <tissue evidence="2">Muscle</tissue>
    </source>
</reference>
<keyword evidence="1" id="KW-0732">Signal</keyword>
<name>A0A5B7IZL3_PORTR</name>
<dbReference type="Proteomes" id="UP000324222">
    <property type="component" value="Unassembled WGS sequence"/>
</dbReference>
<accession>A0A5B7IZL3</accession>
<protein>
    <recommendedName>
        <fullName evidence="4">Secreted protein</fullName>
    </recommendedName>
</protein>
<dbReference type="AlphaFoldDB" id="A0A5B7IZL3"/>
<gene>
    <name evidence="2" type="ORF">E2C01_081715</name>
</gene>
<feature type="signal peptide" evidence="1">
    <location>
        <begin position="1"/>
        <end position="23"/>
    </location>
</feature>